<dbReference type="AlphaFoldDB" id="A0A0R1L705"/>
<feature type="transmembrane region" description="Helical" evidence="1">
    <location>
        <begin position="211"/>
        <end position="228"/>
    </location>
</feature>
<keyword evidence="3" id="KW-1185">Reference proteome</keyword>
<keyword evidence="1" id="KW-1133">Transmembrane helix</keyword>
<accession>A0A0R1L705</accession>
<comment type="caution">
    <text evidence="2">The sequence shown here is derived from an EMBL/GenBank/DDBJ whole genome shotgun (WGS) entry which is preliminary data.</text>
</comment>
<name>A0A0R1L705_9LACO</name>
<proteinExistence type="predicted"/>
<dbReference type="OrthoDB" id="2329790at2"/>
<evidence type="ECO:0008006" key="4">
    <source>
        <dbReference type="Google" id="ProtNLM"/>
    </source>
</evidence>
<dbReference type="Proteomes" id="UP000051581">
    <property type="component" value="Unassembled WGS sequence"/>
</dbReference>
<reference evidence="2 3" key="1">
    <citation type="journal article" date="2015" name="Genome Announc.">
        <title>Expanding the biotechnology potential of lactobacilli through comparative genomics of 213 strains and associated genera.</title>
        <authorList>
            <person name="Sun Z."/>
            <person name="Harris H.M."/>
            <person name="McCann A."/>
            <person name="Guo C."/>
            <person name="Argimon S."/>
            <person name="Zhang W."/>
            <person name="Yang X."/>
            <person name="Jeffery I.B."/>
            <person name="Cooney J.C."/>
            <person name="Kagawa T.F."/>
            <person name="Liu W."/>
            <person name="Song Y."/>
            <person name="Salvetti E."/>
            <person name="Wrobel A."/>
            <person name="Rasinkangas P."/>
            <person name="Parkhill J."/>
            <person name="Rea M.C."/>
            <person name="O'Sullivan O."/>
            <person name="Ritari J."/>
            <person name="Douillard F.P."/>
            <person name="Paul Ross R."/>
            <person name="Yang R."/>
            <person name="Briner A.E."/>
            <person name="Felis G.E."/>
            <person name="de Vos W.M."/>
            <person name="Barrangou R."/>
            <person name="Klaenhammer T.R."/>
            <person name="Caufield P.W."/>
            <person name="Cui Y."/>
            <person name="Zhang H."/>
            <person name="O'Toole P.W."/>
        </authorList>
    </citation>
    <scope>NUCLEOTIDE SEQUENCE [LARGE SCALE GENOMIC DNA]</scope>
    <source>
        <strain evidence="2 3">DSM 19904</strain>
    </source>
</reference>
<sequence length="270" mass="31039">MMSGHHLTKYFILLLTFFCMLVGVKSVDASSIIKPVIYDSLHLLTPAEKEHIKDVNKKLQKNKQHQQIWVVTLNKPGNTYSFYMDYNSTEDGGLSLNTLNDDAASLTDYISHKFIKYNNDSDLSTKQLISDRVNIVLVDPSLKYKVIPITSQTFHLANGEVRNLLISPKLDFQDMSGKNIINTVDVLDTFINQHLNSEDLSPGLFFSDVDVVIFGLIIVLIITWHHYWRKKHPKRIRWEDPDSPRNDPGYDNGYMDGYYIGMHEDDGKDK</sequence>
<evidence type="ECO:0000313" key="2">
    <source>
        <dbReference type="EMBL" id="KRK88657.1"/>
    </source>
</evidence>
<evidence type="ECO:0000313" key="3">
    <source>
        <dbReference type="Proteomes" id="UP000051581"/>
    </source>
</evidence>
<organism evidence="2 3">
    <name type="scientific">Lentilactobacillus sunkii DSM 19904</name>
    <dbReference type="NCBI Taxonomy" id="1423808"/>
    <lineage>
        <taxon>Bacteria</taxon>
        <taxon>Bacillati</taxon>
        <taxon>Bacillota</taxon>
        <taxon>Bacilli</taxon>
        <taxon>Lactobacillales</taxon>
        <taxon>Lactobacillaceae</taxon>
        <taxon>Lentilactobacillus</taxon>
    </lineage>
</organism>
<protein>
    <recommendedName>
        <fullName evidence="4">TPM domain-containing protein</fullName>
    </recommendedName>
</protein>
<dbReference type="RefSeq" id="WP_156653610.1">
    <property type="nucleotide sequence ID" value="NZ_AZEA01000007.1"/>
</dbReference>
<dbReference type="PATRIC" id="fig|1423808.3.peg.2390"/>
<dbReference type="EMBL" id="AZEA01000007">
    <property type="protein sequence ID" value="KRK88657.1"/>
    <property type="molecule type" value="Genomic_DNA"/>
</dbReference>
<keyword evidence="1" id="KW-0472">Membrane</keyword>
<gene>
    <name evidence="2" type="ORF">FD17_GL002348</name>
</gene>
<evidence type="ECO:0000256" key="1">
    <source>
        <dbReference type="SAM" id="Phobius"/>
    </source>
</evidence>
<keyword evidence="1" id="KW-0812">Transmembrane</keyword>